<dbReference type="InterPro" id="IPR036291">
    <property type="entry name" value="NAD(P)-bd_dom_sf"/>
</dbReference>
<dbReference type="InterPro" id="IPR002347">
    <property type="entry name" value="SDR_fam"/>
</dbReference>
<dbReference type="InterPro" id="IPR005123">
    <property type="entry name" value="Oxoglu/Fe-dep_dioxygenase_dom"/>
</dbReference>
<dbReference type="Pfam" id="PF13561">
    <property type="entry name" value="adh_short_C2"/>
    <property type="match status" value="1"/>
</dbReference>
<accession>A0ABQ0LTA7</accession>
<protein>
    <submittedName>
        <fullName evidence="6">2OG-Fe oxygenase</fullName>
    </submittedName>
</protein>
<dbReference type="InterPro" id="IPR027443">
    <property type="entry name" value="IPNS-like_sf"/>
</dbReference>
<dbReference type="Pfam" id="PF00106">
    <property type="entry name" value="adh_short"/>
    <property type="match status" value="1"/>
</dbReference>
<reference evidence="6" key="1">
    <citation type="submission" date="2014-09" db="EMBL/GenBank/DDBJ databases">
        <title>Genome sequence of the luminous mushroom Mycena chlorophos for searching fungal bioluminescence genes.</title>
        <authorList>
            <person name="Tanaka Y."/>
            <person name="Kasuga D."/>
            <person name="Oba Y."/>
            <person name="Hase S."/>
            <person name="Sato K."/>
            <person name="Oba Y."/>
            <person name="Sakakibara Y."/>
        </authorList>
    </citation>
    <scope>NUCLEOTIDE SEQUENCE</scope>
</reference>
<dbReference type="Gene3D" id="3.40.50.720">
    <property type="entry name" value="NAD(P)-binding Rossmann-like Domain"/>
    <property type="match status" value="1"/>
</dbReference>
<feature type="region of interest" description="Disordered" evidence="4">
    <location>
        <begin position="505"/>
        <end position="530"/>
    </location>
</feature>
<dbReference type="PANTHER" id="PTHR43618:SF18">
    <property type="entry name" value="SHORT CHAIN DEHYDROGENASE_REDUCTASE FAMILY (AFU_ORTHOLOGUE AFUA_5G12480)"/>
    <property type="match status" value="1"/>
</dbReference>
<dbReference type="Proteomes" id="UP000815677">
    <property type="component" value="Unassembled WGS sequence"/>
</dbReference>
<evidence type="ECO:0000256" key="3">
    <source>
        <dbReference type="ARBA" id="ARBA00023002"/>
    </source>
</evidence>
<dbReference type="InterPro" id="IPR052178">
    <property type="entry name" value="Sec_Metab_Biosynth_SDR"/>
</dbReference>
<evidence type="ECO:0000256" key="1">
    <source>
        <dbReference type="ARBA" id="ARBA00006484"/>
    </source>
</evidence>
<dbReference type="Pfam" id="PF03171">
    <property type="entry name" value="2OG-FeII_Oxy"/>
    <property type="match status" value="1"/>
</dbReference>
<feature type="compositionally biased region" description="Low complexity" evidence="4">
    <location>
        <begin position="511"/>
        <end position="522"/>
    </location>
</feature>
<dbReference type="Pfam" id="PF14226">
    <property type="entry name" value="DIOX_N"/>
    <property type="match status" value="1"/>
</dbReference>
<evidence type="ECO:0000256" key="4">
    <source>
        <dbReference type="SAM" id="MobiDB-lite"/>
    </source>
</evidence>
<keyword evidence="3" id="KW-0560">Oxidoreductase</keyword>
<comment type="similarity">
    <text evidence="1">Belongs to the short-chain dehydrogenases/reductases (SDR) family.</text>
</comment>
<dbReference type="CDD" id="cd05233">
    <property type="entry name" value="SDR_c"/>
    <property type="match status" value="1"/>
</dbReference>
<evidence type="ECO:0000259" key="5">
    <source>
        <dbReference type="PROSITE" id="PS51471"/>
    </source>
</evidence>
<gene>
    <name evidence="6" type="ORF">MCHLO_11209</name>
</gene>
<organism evidence="6 7">
    <name type="scientific">Mycena chlorophos</name>
    <name type="common">Agaric fungus</name>
    <name type="synonym">Agaricus chlorophos</name>
    <dbReference type="NCBI Taxonomy" id="658473"/>
    <lineage>
        <taxon>Eukaryota</taxon>
        <taxon>Fungi</taxon>
        <taxon>Dikarya</taxon>
        <taxon>Basidiomycota</taxon>
        <taxon>Agaricomycotina</taxon>
        <taxon>Agaricomycetes</taxon>
        <taxon>Agaricomycetidae</taxon>
        <taxon>Agaricales</taxon>
        <taxon>Marasmiineae</taxon>
        <taxon>Mycenaceae</taxon>
        <taxon>Mycena</taxon>
    </lineage>
</organism>
<evidence type="ECO:0000256" key="2">
    <source>
        <dbReference type="ARBA" id="ARBA00022857"/>
    </source>
</evidence>
<sequence>MPGVPELRRELSTPLPGLLVAKARTESTFEQIPIIDFTDATSPDFDKRRALADQILDASVNVGFFYIKNHTIPEAAIADTISAAGEFFALPLDTKMAMALDIHKSANFKGYTALLGENTDPEGKGDLHEGFDMGWEEQGNNAMSGTNVWPAESDLPGFRKRVLAYYQAVVRLGQLLFPLFALALDLPEDFFDDKTTKPAAIMRLLHYPPQKPAIDDDGRVIGIGAHTECVHYIPFTIKCFTILWQDGAGGLQVQNADGKWIEAVPVSGTFIINLGDQFARWTNDVFKSTIHRVTNRSGLERYSMPLFFGTDYDVLLEPLPSCVSPDYPPKYEVVTAGEYGVKETGCMKLNYMFFELLGRTKDAGLGLSWPSPAPSAFMTSPAPSPVLTNGCDASHPHHEAFDLAPHRLFDVQGLVAVITGGGSGIGRMMAAALENNGATVYIVGRRLEVLENTAREISKHGKVIALEGDVTNQDSLLSIVESVKKGHGYIDLLVNNAGIVRNLYDHPLPSPGDSSPESEPSTPGSPPPAPSIKAFQASLWNSGSPDGFAETFLTNVTSVYYTTVAFLDLLHQGNLRKQCEPSLPRPPIFSSQVLSVSSSGGFRLDPKILSLSYTLAKTACTHLGKLLANLLAPWGIRSNVIAPGVFPSEMTAGVIPGVSTTGMAIRGAPPSFVDSVPLKRAGTEEEIAGVILFLASPAGAYVNGAVWLVDGGRVGSVPSSY</sequence>
<dbReference type="SUPFAM" id="SSF51735">
    <property type="entry name" value="NAD(P)-binding Rossmann-fold domains"/>
    <property type="match status" value="1"/>
</dbReference>
<evidence type="ECO:0000313" key="7">
    <source>
        <dbReference type="Proteomes" id="UP000815677"/>
    </source>
</evidence>
<dbReference type="InterPro" id="IPR044861">
    <property type="entry name" value="IPNS-like_FE2OG_OXY"/>
</dbReference>
<keyword evidence="7" id="KW-1185">Reference proteome</keyword>
<dbReference type="EMBL" id="DF848619">
    <property type="protein sequence ID" value="GAT54344.1"/>
    <property type="molecule type" value="Genomic_DNA"/>
</dbReference>
<name>A0ABQ0LTA7_MYCCL</name>
<dbReference type="PROSITE" id="PS51471">
    <property type="entry name" value="FE2OG_OXY"/>
    <property type="match status" value="1"/>
</dbReference>
<keyword evidence="2" id="KW-0521">NADP</keyword>
<proteinExistence type="inferred from homology"/>
<dbReference type="PANTHER" id="PTHR43618">
    <property type="entry name" value="7-ALPHA-HYDROXYSTEROID DEHYDROGENASE"/>
    <property type="match status" value="1"/>
</dbReference>
<dbReference type="Gene3D" id="2.60.120.330">
    <property type="entry name" value="B-lactam Antibiotic, Isopenicillin N Synthase, Chain"/>
    <property type="match status" value="1"/>
</dbReference>
<evidence type="ECO:0000313" key="6">
    <source>
        <dbReference type="EMBL" id="GAT54344.1"/>
    </source>
</evidence>
<dbReference type="SUPFAM" id="SSF51197">
    <property type="entry name" value="Clavaminate synthase-like"/>
    <property type="match status" value="1"/>
</dbReference>
<dbReference type="InterPro" id="IPR026992">
    <property type="entry name" value="DIOX_N"/>
</dbReference>
<dbReference type="PRINTS" id="PR00081">
    <property type="entry name" value="GDHRDH"/>
</dbReference>
<feature type="domain" description="Fe2OG dioxygenase" evidence="5">
    <location>
        <begin position="198"/>
        <end position="310"/>
    </location>
</feature>